<dbReference type="GO" id="GO:0009007">
    <property type="term" value="F:site-specific DNA-methyltransferase (adenine-specific) activity"/>
    <property type="evidence" value="ECO:0007669"/>
    <property type="project" value="UniProtKB-EC"/>
</dbReference>
<evidence type="ECO:0000256" key="1">
    <source>
        <dbReference type="ARBA" id="ARBA00011900"/>
    </source>
</evidence>
<evidence type="ECO:0000313" key="8">
    <source>
        <dbReference type="Proteomes" id="UP000825072"/>
    </source>
</evidence>
<evidence type="ECO:0000259" key="6">
    <source>
        <dbReference type="Pfam" id="PF07669"/>
    </source>
</evidence>
<evidence type="ECO:0000313" key="7">
    <source>
        <dbReference type="EMBL" id="BCY24672.1"/>
    </source>
</evidence>
<feature type="domain" description="Type II methyltransferase M.TaqI-like" evidence="6">
    <location>
        <begin position="39"/>
        <end position="377"/>
    </location>
</feature>
<dbReference type="InterPro" id="IPR050953">
    <property type="entry name" value="N4_N6_ade-DNA_methylase"/>
</dbReference>
<dbReference type="SUPFAM" id="SSF53335">
    <property type="entry name" value="S-adenosyl-L-methionine-dependent methyltransferases"/>
    <property type="match status" value="1"/>
</dbReference>
<sequence>MRQLATEYLKRRQDELGCTIDPEDYPAELQRVKAYLALHNVYGVDLNATAVEFAEITLWLDTMAKGLDAPWFGLRLRRGNSLIGARRAVYREDEVTSKEWLRTPPTDVPLEDLTHRIEADDSGPTQAAGHIPHWLLPGAGWGATADSKQAKQLAPDRVAAVKKWGKQMRAKPTKAQVRKLVDIGYQAEELWTMALRRLMVAEQQTRREIALWGREATTKKPTVTREQVEESLADSNGAYRRLRRVMDAWCALWFWPLTGEPVAPPTWEEWIDACQMIIGSQTQIRLKNTARRYDDAAQQQLAPADQWEALAEQENWAISAGGADSVDNALERHPWLRVCEKVAKEQGFFHWQLDFAPVFGRGGFDLQVGNPPWVRPDSDIDALLAEGDPWWELVDKPSEAEKRERRTTTLLLPGIRELTTASDSETVAVRSFVSDPTMYPELDGLRPDLYRCFMCTTWSHQSSRGTVGLIHPETHLTDEKAGHLRELTYPRLRRHWQFVNELQLFSEIDHHVTYGVHIYGSHRAPSFLNVSNLYTPATVIGSLRHDGSGEAPGFKFEGHWDDRPHGKRIQTVTDETLATWRDILDPDLQTPRQTRMLYTVNRDVAETLRQLSRAPRLASLHLRFSQGWNETTDFQKEYFVKSWGQPDSWDDVILQGPHLHVATPFFKSPNRTMKHNQDWSEVDLETLPPGAIPVTAYKPAGDRARYDADYTHWDGDPARDHYRLAWRAMAANTGGERSYPPSFRLVLRIPTGCFVSAEPLTGDSPQLVGSVQVCCWTLPCVQPRRAGSTKAS</sequence>
<protein>
    <recommendedName>
        <fullName evidence="1">site-specific DNA-methyltransferase (adenine-specific)</fullName>
        <ecNumber evidence="1">2.1.1.72</ecNumber>
    </recommendedName>
</protein>
<proteinExistence type="predicted"/>
<dbReference type="Gene3D" id="3.40.50.150">
    <property type="entry name" value="Vaccinia Virus protein VP39"/>
    <property type="match status" value="1"/>
</dbReference>
<evidence type="ECO:0000256" key="4">
    <source>
        <dbReference type="ARBA" id="ARBA00022691"/>
    </source>
</evidence>
<name>A0AAD1KMZ3_9ACTN</name>
<dbReference type="Pfam" id="PF07669">
    <property type="entry name" value="Eco57I"/>
    <property type="match status" value="1"/>
</dbReference>
<dbReference type="REBASE" id="503301">
    <property type="entry name" value="Cmo24694ORF6610P"/>
</dbReference>
<accession>A0AAD1KMZ3</accession>
<evidence type="ECO:0000256" key="2">
    <source>
        <dbReference type="ARBA" id="ARBA00022603"/>
    </source>
</evidence>
<reference evidence="7" key="1">
    <citation type="submission" date="2021-06" db="EMBL/GenBank/DDBJ databases">
        <title>Genome sequence of Cutibacterium modestum strain KB17-24694.</title>
        <authorList>
            <person name="Dekio I."/>
            <person name="Asahina A."/>
            <person name="Nishida M."/>
        </authorList>
    </citation>
    <scope>NUCLEOTIDE SEQUENCE</scope>
    <source>
        <strain evidence="7">KB17-24694</strain>
    </source>
</reference>
<dbReference type="EMBL" id="AP024747">
    <property type="protein sequence ID" value="BCY24672.1"/>
    <property type="molecule type" value="Genomic_DNA"/>
</dbReference>
<keyword evidence="4" id="KW-0949">S-adenosyl-L-methionine</keyword>
<keyword evidence="3" id="KW-0808">Transferase</keyword>
<dbReference type="PANTHER" id="PTHR33841:SF1">
    <property type="entry name" value="DNA METHYLTRANSFERASE A"/>
    <property type="match status" value="1"/>
</dbReference>
<dbReference type="AlphaFoldDB" id="A0AAD1KMZ3"/>
<dbReference type="InterPro" id="IPR029063">
    <property type="entry name" value="SAM-dependent_MTases_sf"/>
</dbReference>
<dbReference type="GO" id="GO:0006304">
    <property type="term" value="P:DNA modification"/>
    <property type="evidence" value="ECO:0007669"/>
    <property type="project" value="InterPro"/>
</dbReference>
<dbReference type="EC" id="2.1.1.72" evidence="1"/>
<gene>
    <name evidence="7" type="ORF">KB1_06620</name>
</gene>
<dbReference type="Proteomes" id="UP000825072">
    <property type="component" value="Chromosome 1"/>
</dbReference>
<comment type="catalytic activity">
    <reaction evidence="5">
        <text>a 2'-deoxyadenosine in DNA + S-adenosyl-L-methionine = an N(6)-methyl-2'-deoxyadenosine in DNA + S-adenosyl-L-homocysteine + H(+)</text>
        <dbReference type="Rhea" id="RHEA:15197"/>
        <dbReference type="Rhea" id="RHEA-COMP:12418"/>
        <dbReference type="Rhea" id="RHEA-COMP:12419"/>
        <dbReference type="ChEBI" id="CHEBI:15378"/>
        <dbReference type="ChEBI" id="CHEBI:57856"/>
        <dbReference type="ChEBI" id="CHEBI:59789"/>
        <dbReference type="ChEBI" id="CHEBI:90615"/>
        <dbReference type="ChEBI" id="CHEBI:90616"/>
        <dbReference type="EC" id="2.1.1.72"/>
    </reaction>
</comment>
<evidence type="ECO:0000256" key="3">
    <source>
        <dbReference type="ARBA" id="ARBA00022679"/>
    </source>
</evidence>
<dbReference type="PANTHER" id="PTHR33841">
    <property type="entry name" value="DNA METHYLTRANSFERASE YEEA-RELATED"/>
    <property type="match status" value="1"/>
</dbReference>
<evidence type="ECO:0000256" key="5">
    <source>
        <dbReference type="ARBA" id="ARBA00047942"/>
    </source>
</evidence>
<dbReference type="InterPro" id="IPR011639">
    <property type="entry name" value="MethylTrfase_TaqI-like_dom"/>
</dbReference>
<dbReference type="GO" id="GO:0032259">
    <property type="term" value="P:methylation"/>
    <property type="evidence" value="ECO:0007669"/>
    <property type="project" value="UniProtKB-KW"/>
</dbReference>
<organism evidence="7 8">
    <name type="scientific">Cutibacterium modestum</name>
    <dbReference type="NCBI Taxonomy" id="2559073"/>
    <lineage>
        <taxon>Bacteria</taxon>
        <taxon>Bacillati</taxon>
        <taxon>Actinomycetota</taxon>
        <taxon>Actinomycetes</taxon>
        <taxon>Propionibacteriales</taxon>
        <taxon>Propionibacteriaceae</taxon>
        <taxon>Cutibacterium</taxon>
    </lineage>
</organism>
<keyword evidence="2" id="KW-0489">Methyltransferase</keyword>